<proteinExistence type="predicted"/>
<feature type="transmembrane region" description="Helical" evidence="1">
    <location>
        <begin position="201"/>
        <end position="222"/>
    </location>
</feature>
<feature type="transmembrane region" description="Helical" evidence="1">
    <location>
        <begin position="128"/>
        <end position="148"/>
    </location>
</feature>
<dbReference type="Gene3D" id="1.10.1900.10">
    <property type="entry name" value="c-terminal domain of poly(a) binding protein"/>
    <property type="match status" value="1"/>
</dbReference>
<dbReference type="EMBL" id="AP024169">
    <property type="protein sequence ID" value="BCN30194.1"/>
    <property type="molecule type" value="Genomic_DNA"/>
</dbReference>
<keyword evidence="1" id="KW-0472">Membrane</keyword>
<evidence type="ECO:0000313" key="3">
    <source>
        <dbReference type="Proteomes" id="UP000595897"/>
    </source>
</evidence>
<dbReference type="KEGG" id="ahb:bsdtb5_14890"/>
<dbReference type="Proteomes" id="UP000595897">
    <property type="component" value="Chromosome"/>
</dbReference>
<keyword evidence="1" id="KW-0812">Transmembrane</keyword>
<sequence>MSYLDSIEYKESKKQLVGEYKDTFHQIESFYLAYDGKKYEAILTLSLIMDSFLEAQASKKPIEKITGGNTKKYAIELLNAEYDRHQTKYDFIKSIVMYLFIILIVITYKTFIIHPYATDTLTQKMNHLTFGICECSLIIYTLIYTSFKKFLIQIFYDKKWLGKALLSLPYICLMLILNRFGRVSLEDNTSPFNIEWFTIPFPLFIVLFTLTAVSLIFLLILGKKYDKRIELREEFEHYQLAEVTCLTCGNEYDYDYPKCPYCGSVNESV</sequence>
<keyword evidence="3" id="KW-1185">Reference proteome</keyword>
<evidence type="ECO:0000256" key="1">
    <source>
        <dbReference type="SAM" id="Phobius"/>
    </source>
</evidence>
<keyword evidence="1" id="KW-1133">Transmembrane helix</keyword>
<gene>
    <name evidence="2" type="ORF">bsdtb5_14890</name>
</gene>
<accession>A0A7R7EK32</accession>
<dbReference type="RefSeq" id="WP_271715433.1">
    <property type="nucleotide sequence ID" value="NZ_AP024169.1"/>
</dbReference>
<name>A0A7R7EK32_9FIRM</name>
<dbReference type="SUPFAM" id="SSF158560">
    <property type="entry name" value="BH3980-like"/>
    <property type="match status" value="1"/>
</dbReference>
<protein>
    <submittedName>
        <fullName evidence="2">Uncharacterized protein</fullName>
    </submittedName>
</protein>
<reference evidence="2 3" key="1">
    <citation type="submission" date="2020-11" db="EMBL/GenBank/DDBJ databases">
        <title>Draft genome sequencing of a Lachnospiraceae strain isolated from anoxic soil subjected to BSD treatment.</title>
        <authorList>
            <person name="Uek A."/>
            <person name="Tonouchi A."/>
        </authorList>
    </citation>
    <scope>NUCLEOTIDE SEQUENCE [LARGE SCALE GENOMIC DNA]</scope>
    <source>
        <strain evidence="2 3">TB5</strain>
    </source>
</reference>
<organism evidence="2 3">
    <name type="scientific">Anaeromicropila herbilytica</name>
    <dbReference type="NCBI Taxonomy" id="2785025"/>
    <lineage>
        <taxon>Bacteria</taxon>
        <taxon>Bacillati</taxon>
        <taxon>Bacillota</taxon>
        <taxon>Clostridia</taxon>
        <taxon>Lachnospirales</taxon>
        <taxon>Lachnospiraceae</taxon>
        <taxon>Anaeromicropila</taxon>
    </lineage>
</organism>
<evidence type="ECO:0000313" key="2">
    <source>
        <dbReference type="EMBL" id="BCN30194.1"/>
    </source>
</evidence>
<dbReference type="AlphaFoldDB" id="A0A7R7EK32"/>
<feature type="transmembrane region" description="Helical" evidence="1">
    <location>
        <begin position="160"/>
        <end position="181"/>
    </location>
</feature>
<feature type="transmembrane region" description="Helical" evidence="1">
    <location>
        <begin position="95"/>
        <end position="116"/>
    </location>
</feature>